<accession>A0ABU0D3P5</accession>
<dbReference type="Gene3D" id="2.60.120.430">
    <property type="entry name" value="Galactose-binding lectin"/>
    <property type="match status" value="1"/>
</dbReference>
<keyword evidence="2" id="KW-1185">Reference proteome</keyword>
<dbReference type="Proteomes" id="UP001232343">
    <property type="component" value="Unassembled WGS sequence"/>
</dbReference>
<dbReference type="EMBL" id="JAUSUO010000003">
    <property type="protein sequence ID" value="MDQ0343026.1"/>
    <property type="molecule type" value="Genomic_DNA"/>
</dbReference>
<evidence type="ECO:0000313" key="1">
    <source>
        <dbReference type="EMBL" id="MDQ0343026.1"/>
    </source>
</evidence>
<sequence>MDEIIAGYVEKPPIILESFENGLEHWICGGARFKSISIRQTKYPEPARFGKSSLELKYDFAGTTGISGAYAYTKEKIILHDYPKAIGMWVYGDGNNHLLRAQLRDGKGHPFQIDLAGKVDWIGWKYVECKIPHGKSTPLTLDIPVRLLETNDNNKNAGKIYVDNIRSVYGKTNEDLINPEIFGECPSANEVVSTSTVKIGAFAKDEESGINPTRIRMYLDGNELTPTYIEEENEIFYTPSEPLLDGYHQVKLVVQDYYGNETERIWQFIVEAGGPGIKPIFEKATYIGNPLHVFFEANEFHKFKRIELHIKFDPCKLKHLEKQIILHPIIPPSCIVRNEVTEEGYIYIELKGLDQLETSRAIQELLKLTFLMHSNIIEPTKINLIKGMATLKGERQTPIYFPPIEIVPKAHYKIAIDRASLGFNSTLIVTDEKGHGIHGATIQVIFPEYKLALLNSELAFLYKDPSDKSEVMFKLKKDTELVVLEIENDWLKVVYRNKIGWLKAESPKLFPWKLGKTDCKGNLKTDRLSLIEGELLVQAHKGKQYSFYNKDKSSRTSWLTNSRIHQYYIQ</sequence>
<protein>
    <submittedName>
        <fullName evidence="1">Uncharacterized protein</fullName>
    </submittedName>
</protein>
<dbReference type="RefSeq" id="WP_244681413.1">
    <property type="nucleotide sequence ID" value="NZ_JALIRM010000005.1"/>
</dbReference>
<proteinExistence type="predicted"/>
<dbReference type="Gene3D" id="2.30.30.40">
    <property type="entry name" value="SH3 Domains"/>
    <property type="match status" value="1"/>
</dbReference>
<gene>
    <name evidence="1" type="ORF">J2S14_001840</name>
</gene>
<evidence type="ECO:0000313" key="2">
    <source>
        <dbReference type="Proteomes" id="UP001232343"/>
    </source>
</evidence>
<reference evidence="1 2" key="1">
    <citation type="submission" date="2023-07" db="EMBL/GenBank/DDBJ databases">
        <title>Genomic Encyclopedia of Type Strains, Phase IV (KMG-IV): sequencing the most valuable type-strain genomes for metagenomic binning, comparative biology and taxonomic classification.</title>
        <authorList>
            <person name="Goeker M."/>
        </authorList>
    </citation>
    <scope>NUCLEOTIDE SEQUENCE [LARGE SCALE GENOMIC DNA]</scope>
    <source>
        <strain evidence="1 2">DSM 27848</strain>
    </source>
</reference>
<organism evidence="1 2">
    <name type="scientific">Lederbergia wuyishanensis</name>
    <dbReference type="NCBI Taxonomy" id="1347903"/>
    <lineage>
        <taxon>Bacteria</taxon>
        <taxon>Bacillati</taxon>
        <taxon>Bacillota</taxon>
        <taxon>Bacilli</taxon>
        <taxon>Bacillales</taxon>
        <taxon>Bacillaceae</taxon>
        <taxon>Lederbergia</taxon>
    </lineage>
</organism>
<comment type="caution">
    <text evidence="1">The sequence shown here is derived from an EMBL/GenBank/DDBJ whole genome shotgun (WGS) entry which is preliminary data.</text>
</comment>
<name>A0ABU0D3P5_9BACI</name>